<name>A0A6S6U7Y0_9GAMM</name>
<evidence type="ECO:0000313" key="1">
    <source>
        <dbReference type="EMBL" id="CAA6823676.1"/>
    </source>
</evidence>
<proteinExistence type="predicted"/>
<gene>
    <name evidence="1" type="ORF">HELGO_WM23831</name>
</gene>
<organism evidence="1">
    <name type="scientific">uncultured Thiotrichaceae bacterium</name>
    <dbReference type="NCBI Taxonomy" id="298394"/>
    <lineage>
        <taxon>Bacteria</taxon>
        <taxon>Pseudomonadati</taxon>
        <taxon>Pseudomonadota</taxon>
        <taxon>Gammaproteobacteria</taxon>
        <taxon>Thiotrichales</taxon>
        <taxon>Thiotrichaceae</taxon>
        <taxon>environmental samples</taxon>
    </lineage>
</organism>
<dbReference type="AlphaFoldDB" id="A0A6S6U7Y0"/>
<accession>A0A6S6U7Y0</accession>
<reference evidence="1" key="1">
    <citation type="submission" date="2020-01" db="EMBL/GenBank/DDBJ databases">
        <authorList>
            <person name="Meier V. D."/>
            <person name="Meier V D."/>
        </authorList>
    </citation>
    <scope>NUCLEOTIDE SEQUENCE</scope>
    <source>
        <strain evidence="1">HLG_WM_MAG_08</strain>
    </source>
</reference>
<protein>
    <submittedName>
        <fullName evidence="1">Uncharacterized protein</fullName>
    </submittedName>
</protein>
<dbReference type="EMBL" id="CACVAV010000364">
    <property type="protein sequence ID" value="CAA6823676.1"/>
    <property type="molecule type" value="Genomic_DNA"/>
</dbReference>
<sequence>AASLEQKIKSDIETLKKNNPEALKKLLKEYQ</sequence>
<feature type="non-terminal residue" evidence="1">
    <location>
        <position position="1"/>
    </location>
</feature>